<dbReference type="AlphaFoldDB" id="A0A2P5D433"/>
<keyword evidence="2" id="KW-1185">Reference proteome</keyword>
<dbReference type="OrthoDB" id="1736084at2759"/>
<organism evidence="1 2">
    <name type="scientific">Parasponia andersonii</name>
    <name type="common">Sponia andersonii</name>
    <dbReference type="NCBI Taxonomy" id="3476"/>
    <lineage>
        <taxon>Eukaryota</taxon>
        <taxon>Viridiplantae</taxon>
        <taxon>Streptophyta</taxon>
        <taxon>Embryophyta</taxon>
        <taxon>Tracheophyta</taxon>
        <taxon>Spermatophyta</taxon>
        <taxon>Magnoliopsida</taxon>
        <taxon>eudicotyledons</taxon>
        <taxon>Gunneridae</taxon>
        <taxon>Pentapetalae</taxon>
        <taxon>rosids</taxon>
        <taxon>fabids</taxon>
        <taxon>Rosales</taxon>
        <taxon>Cannabaceae</taxon>
        <taxon>Parasponia</taxon>
    </lineage>
</organism>
<comment type="caution">
    <text evidence="1">The sequence shown here is derived from an EMBL/GenBank/DDBJ whole genome shotgun (WGS) entry which is preliminary data.</text>
</comment>
<accession>A0A2P5D433</accession>
<sequence>MIDKAVSSTDWKDLFLESWVEHLDFWGSDHRVVRLSLNRPASLRRGGTHAQGFRFEPWWTREEECGSVTVESWLQTIFTGSASSFMASLRNCAKNLEVWKCRRFGNLSKVCQEHP</sequence>
<evidence type="ECO:0000313" key="2">
    <source>
        <dbReference type="Proteomes" id="UP000237105"/>
    </source>
</evidence>
<protein>
    <recommendedName>
        <fullName evidence="3">Endonuclease/exonuclease/phosphatase</fullName>
    </recommendedName>
</protein>
<reference evidence="2" key="1">
    <citation type="submission" date="2016-06" db="EMBL/GenBank/DDBJ databases">
        <title>Parallel loss of symbiosis genes in relatives of nitrogen-fixing non-legume Parasponia.</title>
        <authorList>
            <person name="Van Velzen R."/>
            <person name="Holmer R."/>
            <person name="Bu F."/>
            <person name="Rutten L."/>
            <person name="Van Zeijl A."/>
            <person name="Liu W."/>
            <person name="Santuari L."/>
            <person name="Cao Q."/>
            <person name="Sharma T."/>
            <person name="Shen D."/>
            <person name="Roswanjaya Y."/>
            <person name="Wardhani T."/>
            <person name="Kalhor M.S."/>
            <person name="Jansen J."/>
            <person name="Van den Hoogen J."/>
            <person name="Gungor B."/>
            <person name="Hartog M."/>
            <person name="Hontelez J."/>
            <person name="Verver J."/>
            <person name="Yang W.-C."/>
            <person name="Schijlen E."/>
            <person name="Repin R."/>
            <person name="Schilthuizen M."/>
            <person name="Schranz E."/>
            <person name="Heidstra R."/>
            <person name="Miyata K."/>
            <person name="Fedorova E."/>
            <person name="Kohlen W."/>
            <person name="Bisseling T."/>
            <person name="Smit S."/>
            <person name="Geurts R."/>
        </authorList>
    </citation>
    <scope>NUCLEOTIDE SEQUENCE [LARGE SCALE GENOMIC DNA]</scope>
    <source>
        <strain evidence="2">cv. WU1-14</strain>
    </source>
</reference>
<proteinExistence type="predicted"/>
<evidence type="ECO:0000313" key="1">
    <source>
        <dbReference type="EMBL" id="PON68057.1"/>
    </source>
</evidence>
<dbReference type="EMBL" id="JXTB01000066">
    <property type="protein sequence ID" value="PON68057.1"/>
    <property type="molecule type" value="Genomic_DNA"/>
</dbReference>
<gene>
    <name evidence="1" type="ORF">PanWU01x14_098610</name>
</gene>
<name>A0A2P5D433_PARAD</name>
<evidence type="ECO:0008006" key="3">
    <source>
        <dbReference type="Google" id="ProtNLM"/>
    </source>
</evidence>
<dbReference type="Proteomes" id="UP000237105">
    <property type="component" value="Unassembled WGS sequence"/>
</dbReference>